<accession>K5Z1D7</accession>
<dbReference type="AlphaFoldDB" id="K5Z1D7"/>
<dbReference type="Proteomes" id="UP000006330">
    <property type="component" value="Unassembled WGS sequence"/>
</dbReference>
<evidence type="ECO:0000256" key="1">
    <source>
        <dbReference type="SAM" id="SignalP"/>
    </source>
</evidence>
<organism evidence="2 3">
    <name type="scientific">Parabacteroides goldsteinii CL02T12C30</name>
    <dbReference type="NCBI Taxonomy" id="999418"/>
    <lineage>
        <taxon>Bacteria</taxon>
        <taxon>Pseudomonadati</taxon>
        <taxon>Bacteroidota</taxon>
        <taxon>Bacteroidia</taxon>
        <taxon>Bacteroidales</taxon>
        <taxon>Tannerellaceae</taxon>
        <taxon>Parabacteroides</taxon>
    </lineage>
</organism>
<evidence type="ECO:0000313" key="3">
    <source>
        <dbReference type="Proteomes" id="UP000006330"/>
    </source>
</evidence>
<dbReference type="OrthoDB" id="1049190at2"/>
<reference evidence="2 3" key="1">
    <citation type="submission" date="2012-02" db="EMBL/GenBank/DDBJ databases">
        <title>The Genome Sequence of Parabacteroides goldsteinii CL02T12C30.</title>
        <authorList>
            <consortium name="The Broad Institute Genome Sequencing Platform"/>
            <person name="Earl A."/>
            <person name="Ward D."/>
            <person name="Feldgarden M."/>
            <person name="Gevers D."/>
            <person name="Zitomersky N.L."/>
            <person name="Coyne M.J."/>
            <person name="Comstock L.E."/>
            <person name="Young S.K."/>
            <person name="Zeng Q."/>
            <person name="Gargeya S."/>
            <person name="Fitzgerald M."/>
            <person name="Haas B."/>
            <person name="Abouelleil A."/>
            <person name="Alvarado L."/>
            <person name="Arachchi H.M."/>
            <person name="Berlin A."/>
            <person name="Chapman S.B."/>
            <person name="Gearin G."/>
            <person name="Goldberg J."/>
            <person name="Griggs A."/>
            <person name="Gujja S."/>
            <person name="Hansen M."/>
            <person name="Heiman D."/>
            <person name="Howarth C."/>
            <person name="Larimer J."/>
            <person name="Lui A."/>
            <person name="MacDonald P.J.P."/>
            <person name="McCowen C."/>
            <person name="Montmayeur A."/>
            <person name="Murphy C."/>
            <person name="Neiman D."/>
            <person name="Pearson M."/>
            <person name="Priest M."/>
            <person name="Roberts A."/>
            <person name="Saif S."/>
            <person name="Shea T."/>
            <person name="Sisk P."/>
            <person name="Stolte C."/>
            <person name="Sykes S."/>
            <person name="Wortman J."/>
            <person name="Nusbaum C."/>
            <person name="Birren B."/>
        </authorList>
    </citation>
    <scope>NUCLEOTIDE SEQUENCE [LARGE SCALE GENOMIC DNA]</scope>
    <source>
        <strain evidence="2 3">CL02T12C30</strain>
    </source>
</reference>
<dbReference type="PATRIC" id="fig|999418.3.peg.4418"/>
<evidence type="ECO:0000313" key="2">
    <source>
        <dbReference type="EMBL" id="EKN09314.1"/>
    </source>
</evidence>
<gene>
    <name evidence="2" type="ORF">HMPREF1076_04343</name>
</gene>
<keyword evidence="1" id="KW-0732">Signal</keyword>
<dbReference type="EMBL" id="AGZO01000031">
    <property type="protein sequence ID" value="EKN09314.1"/>
    <property type="molecule type" value="Genomic_DNA"/>
</dbReference>
<comment type="caution">
    <text evidence="2">The sequence shown here is derived from an EMBL/GenBank/DDBJ whole genome shotgun (WGS) entry which is preliminary data.</text>
</comment>
<dbReference type="RefSeq" id="WP_007657755.1">
    <property type="nucleotide sequence ID" value="NZ_JH976475.1"/>
</dbReference>
<feature type="signal peptide" evidence="1">
    <location>
        <begin position="1"/>
        <end position="22"/>
    </location>
</feature>
<proteinExistence type="predicted"/>
<dbReference type="HOGENOM" id="CLU_1174526_0_0_10"/>
<feature type="chain" id="PRO_5003891266" evidence="1">
    <location>
        <begin position="23"/>
        <end position="236"/>
    </location>
</feature>
<protein>
    <submittedName>
        <fullName evidence="2">Uncharacterized protein</fullName>
    </submittedName>
</protein>
<sequence>MKQIQIILYCIGLLLYVRPAAGQTLNPEDIKQVKIQVTTPSGLEKQVNVASLLKNRLTQAVVLNGTGTTCSRFLLVCYIQELSSQVTPSTPSQYISELEVSCFIADRIEKTILQQGTFQIKGIAGSKEKAVMNAVGSIRSRDPQLKKLITQGKEKIVAYYRTQCRQLMKQIESDIRREHYEEAMLQLLSVPDIDTECHDYAIALTELIDELERQQITASLEEEEPDTEWVKDKTLY</sequence>
<name>K5Z1D7_9BACT</name>